<reference evidence="1" key="1">
    <citation type="submission" date="2023-06" db="EMBL/GenBank/DDBJ databases">
        <title>Conoideocrella luteorostrata (Hypocreales: Clavicipitaceae), a potential biocontrol fungus for elongate hemlock scale in United States Christmas tree production areas.</title>
        <authorList>
            <person name="Barrett H."/>
            <person name="Lovett B."/>
            <person name="Macias A.M."/>
            <person name="Stajich J.E."/>
            <person name="Kasson M.T."/>
        </authorList>
    </citation>
    <scope>NUCLEOTIDE SEQUENCE</scope>
    <source>
        <strain evidence="1">ARSEF 14590</strain>
    </source>
</reference>
<dbReference type="Proteomes" id="UP001251528">
    <property type="component" value="Unassembled WGS sequence"/>
</dbReference>
<dbReference type="AlphaFoldDB" id="A0AAJ0CKX4"/>
<gene>
    <name evidence="1" type="ORF">QQS21_007311</name>
</gene>
<keyword evidence="2" id="KW-1185">Reference proteome</keyword>
<proteinExistence type="predicted"/>
<dbReference type="EMBL" id="JASWJB010000148">
    <property type="protein sequence ID" value="KAK2594953.1"/>
    <property type="molecule type" value="Genomic_DNA"/>
</dbReference>
<sequence>MAFETLVGYLETYAADVDVMVLNIKTMPYRQLLGNLKDASFDANACCDLGSRVLHLEGFDAGIIIEQSQGSHSGPLQSQARSSHPTLALPYLSQGRGYGSMLAWVCWDEFVNLESPYAIREHDFQASSPEIGRLMSALSTAAMSKLAAMRTTAPVILERAEDTVTKLMRGLFGNLLTQLFRERPQYDIPTTDAEWVWYKTVVALYPYTGWPLEQFHENLEKLFDKALVRVVTKAENVTQIKSSPVADMIKCCKLRNIQLEHSRTIITIFMRMLTTQDMHIPRCCSSTSVRPLSSKLEKQTEGYTRMIKYLDHLAKGGQRRAKDDLIAANVYIKRSTAFAELKSQVAESCRGRQKVSTGEDRHNEQPKEFDFAQFKSLQPDFVTSMQRELLAEDVRHISKIPALVMRVFIKAPNPEFVWEDLGYNFKVIMLRPVRERSNRVESRPVKRLFKPGSRSRLR</sequence>
<evidence type="ECO:0000313" key="1">
    <source>
        <dbReference type="EMBL" id="KAK2594953.1"/>
    </source>
</evidence>
<comment type="caution">
    <text evidence="1">The sequence shown here is derived from an EMBL/GenBank/DDBJ whole genome shotgun (WGS) entry which is preliminary data.</text>
</comment>
<organism evidence="1 2">
    <name type="scientific">Conoideocrella luteorostrata</name>
    <dbReference type="NCBI Taxonomy" id="1105319"/>
    <lineage>
        <taxon>Eukaryota</taxon>
        <taxon>Fungi</taxon>
        <taxon>Dikarya</taxon>
        <taxon>Ascomycota</taxon>
        <taxon>Pezizomycotina</taxon>
        <taxon>Sordariomycetes</taxon>
        <taxon>Hypocreomycetidae</taxon>
        <taxon>Hypocreales</taxon>
        <taxon>Clavicipitaceae</taxon>
        <taxon>Conoideocrella</taxon>
    </lineage>
</organism>
<name>A0AAJ0CKX4_9HYPO</name>
<protein>
    <submittedName>
        <fullName evidence="1">Uncharacterized protein</fullName>
    </submittedName>
</protein>
<evidence type="ECO:0000313" key="2">
    <source>
        <dbReference type="Proteomes" id="UP001251528"/>
    </source>
</evidence>
<accession>A0AAJ0CKX4</accession>